<proteinExistence type="predicted"/>
<reference evidence="1" key="2">
    <citation type="journal article" date="2023" name="Int. J. Mol. Sci.">
        <title>De Novo Assembly and Annotation of 11 Diverse Shrub Willow (Salix) Genomes Reveals Novel Gene Organization in Sex-Linked Regions.</title>
        <authorList>
            <person name="Hyden B."/>
            <person name="Feng K."/>
            <person name="Yates T.B."/>
            <person name="Jawdy S."/>
            <person name="Cereghino C."/>
            <person name="Smart L.B."/>
            <person name="Muchero W."/>
        </authorList>
    </citation>
    <scope>NUCLEOTIDE SEQUENCE</scope>
    <source>
        <tissue evidence="1">Shoot tip</tissue>
    </source>
</reference>
<keyword evidence="2" id="KW-1185">Reference proteome</keyword>
<dbReference type="EMBL" id="JAPFFK010000013">
    <property type="protein sequence ID" value="KAJ6726566.1"/>
    <property type="molecule type" value="Genomic_DNA"/>
</dbReference>
<gene>
    <name evidence="1" type="ORF">OIU79_004669</name>
</gene>
<evidence type="ECO:0000313" key="2">
    <source>
        <dbReference type="Proteomes" id="UP001151532"/>
    </source>
</evidence>
<dbReference type="AlphaFoldDB" id="A0A9Q0Z9U7"/>
<name>A0A9Q0Z9U7_SALPP</name>
<reference evidence="1" key="1">
    <citation type="submission" date="2022-11" db="EMBL/GenBank/DDBJ databases">
        <authorList>
            <person name="Hyden B.L."/>
            <person name="Feng K."/>
            <person name="Yates T."/>
            <person name="Jawdy S."/>
            <person name="Smart L.B."/>
            <person name="Muchero W."/>
        </authorList>
    </citation>
    <scope>NUCLEOTIDE SEQUENCE</scope>
    <source>
        <tissue evidence="1">Shoot tip</tissue>
    </source>
</reference>
<dbReference type="Proteomes" id="UP001151532">
    <property type="component" value="Chromosome 8"/>
</dbReference>
<comment type="caution">
    <text evidence="1">The sequence shown here is derived from an EMBL/GenBank/DDBJ whole genome shotgun (WGS) entry which is preliminary data.</text>
</comment>
<protein>
    <submittedName>
        <fullName evidence="1">Uncharacterized protein</fullName>
    </submittedName>
</protein>
<accession>A0A9Q0Z9U7</accession>
<sequence>MVYPSQILMMDISRSERCPYEQHAVSNPFSHSPGPIPGRPFTLVLVNQGPSPTISSESRHGSGTSEFGCWRFVRPLNWAWTPGFSVCDLCAAAAAARDTGPGARTL</sequence>
<organism evidence="1 2">
    <name type="scientific">Salix purpurea</name>
    <name type="common">Purple osier willow</name>
    <dbReference type="NCBI Taxonomy" id="77065"/>
    <lineage>
        <taxon>Eukaryota</taxon>
        <taxon>Viridiplantae</taxon>
        <taxon>Streptophyta</taxon>
        <taxon>Embryophyta</taxon>
        <taxon>Tracheophyta</taxon>
        <taxon>Spermatophyta</taxon>
        <taxon>Magnoliopsida</taxon>
        <taxon>eudicotyledons</taxon>
        <taxon>Gunneridae</taxon>
        <taxon>Pentapetalae</taxon>
        <taxon>rosids</taxon>
        <taxon>fabids</taxon>
        <taxon>Malpighiales</taxon>
        <taxon>Salicaceae</taxon>
        <taxon>Saliceae</taxon>
        <taxon>Salix</taxon>
    </lineage>
</organism>
<evidence type="ECO:0000313" key="1">
    <source>
        <dbReference type="EMBL" id="KAJ6726566.1"/>
    </source>
</evidence>